<name>M3I582_LEPIR</name>
<comment type="caution">
    <text evidence="2">The sequence shown here is derived from an EMBL/GenBank/DDBJ whole genome shotgun (WGS) entry which is preliminary data.</text>
</comment>
<evidence type="ECO:0000313" key="2">
    <source>
        <dbReference type="EMBL" id="EMG10566.1"/>
    </source>
</evidence>
<protein>
    <submittedName>
        <fullName evidence="2">Uncharacterized protein</fullName>
    </submittedName>
</protein>
<feature type="non-terminal residue" evidence="2">
    <location>
        <position position="129"/>
    </location>
</feature>
<sequence length="129" mass="14627">MFIKKLCQAALKTPLSTLPNQSDKNIVTWSEICISHPTYPNRNRNQLFPIVSETQSKQIELKVPQDLNLSITNTFTLLASTKSSSQSPSRPKPLTAAQLKEKRKNPAINIDFFTGLTKKILNDFYPKYC</sequence>
<gene>
    <name evidence="2" type="ORF">LEP1GSC151_3579</name>
</gene>
<evidence type="ECO:0000256" key="1">
    <source>
        <dbReference type="SAM" id="MobiDB-lite"/>
    </source>
</evidence>
<feature type="region of interest" description="Disordered" evidence="1">
    <location>
        <begin position="80"/>
        <end position="100"/>
    </location>
</feature>
<feature type="compositionally biased region" description="Low complexity" evidence="1">
    <location>
        <begin position="80"/>
        <end position="93"/>
    </location>
</feature>
<dbReference type="AlphaFoldDB" id="M3I582"/>
<proteinExistence type="predicted"/>
<organism evidence="2 3">
    <name type="scientific">Leptospira interrogans serovar Grippotyphosa str. LT2186</name>
    <dbReference type="NCBI Taxonomy" id="1001599"/>
    <lineage>
        <taxon>Bacteria</taxon>
        <taxon>Pseudomonadati</taxon>
        <taxon>Spirochaetota</taxon>
        <taxon>Spirochaetia</taxon>
        <taxon>Leptospirales</taxon>
        <taxon>Leptospiraceae</taxon>
        <taxon>Leptospira</taxon>
    </lineage>
</organism>
<dbReference type="EMBL" id="AFME02000238">
    <property type="protein sequence ID" value="EMG10566.1"/>
    <property type="molecule type" value="Genomic_DNA"/>
</dbReference>
<evidence type="ECO:0000313" key="3">
    <source>
        <dbReference type="Proteomes" id="UP000011776"/>
    </source>
</evidence>
<accession>M3I582</accession>
<dbReference type="Proteomes" id="UP000011776">
    <property type="component" value="Unassembled WGS sequence"/>
</dbReference>
<reference evidence="2 3" key="1">
    <citation type="submission" date="2013-02" db="EMBL/GenBank/DDBJ databases">
        <authorList>
            <person name="Harkins D.M."/>
            <person name="Durkin A.S."/>
            <person name="Brinkac L.M."/>
            <person name="Haft D.H."/>
            <person name="Selengut J.D."/>
            <person name="Sanka R."/>
            <person name="DePew J."/>
            <person name="Purushe J."/>
            <person name="Tulsiani S.M."/>
            <person name="Graham G.C."/>
            <person name="Burns M.-A."/>
            <person name="Dohnt M.F."/>
            <person name="Smythe L.D."/>
            <person name="McKay D.B."/>
            <person name="Craig S.B."/>
            <person name="Vinetz J.M."/>
            <person name="Sutton G.G."/>
            <person name="Nierman W.C."/>
            <person name="Fouts D.E."/>
        </authorList>
    </citation>
    <scope>NUCLEOTIDE SEQUENCE [LARGE SCALE GENOMIC DNA]</scope>
    <source>
        <strain evidence="2 3">LT2186</strain>
    </source>
</reference>